<gene>
    <name evidence="2" type="ORF">LMG28140_01798</name>
</gene>
<dbReference type="RefSeq" id="WP_201641922.1">
    <property type="nucleotide sequence ID" value="NZ_CAJHCP010000004.1"/>
</dbReference>
<reference evidence="2 3" key="1">
    <citation type="submission" date="2020-10" db="EMBL/GenBank/DDBJ databases">
        <authorList>
            <person name="Peeters C."/>
        </authorList>
    </citation>
    <scope>NUCLEOTIDE SEQUENCE [LARGE SCALE GENOMIC DNA]</scope>
    <source>
        <strain evidence="2 3">LMG 28140</strain>
    </source>
</reference>
<dbReference type="EMBL" id="CAJHCP010000004">
    <property type="protein sequence ID" value="CAD6526084.1"/>
    <property type="molecule type" value="Genomic_DNA"/>
</dbReference>
<dbReference type="PROSITE" id="PS50851">
    <property type="entry name" value="CHEW"/>
    <property type="match status" value="3"/>
</dbReference>
<dbReference type="SUPFAM" id="SSF50341">
    <property type="entry name" value="CheW-like"/>
    <property type="match status" value="3"/>
</dbReference>
<dbReference type="InterPro" id="IPR036061">
    <property type="entry name" value="CheW-like_dom_sf"/>
</dbReference>
<evidence type="ECO:0000313" key="3">
    <source>
        <dbReference type="Proteomes" id="UP000598032"/>
    </source>
</evidence>
<dbReference type="InterPro" id="IPR002545">
    <property type="entry name" value="CheW-lke_dom"/>
</dbReference>
<dbReference type="Pfam" id="PF01584">
    <property type="entry name" value="CheW"/>
    <property type="match status" value="3"/>
</dbReference>
<proteinExistence type="predicted"/>
<feature type="domain" description="CheW-like" evidence="1">
    <location>
        <begin position="352"/>
        <end position="494"/>
    </location>
</feature>
<evidence type="ECO:0000313" key="2">
    <source>
        <dbReference type="EMBL" id="CAD6526084.1"/>
    </source>
</evidence>
<dbReference type="SMART" id="SM00260">
    <property type="entry name" value="CheW"/>
    <property type="match status" value="3"/>
</dbReference>
<protein>
    <recommendedName>
        <fullName evidence="1">CheW-like domain-containing protein</fullName>
    </recommendedName>
</protein>
<organism evidence="2 3">
    <name type="scientific">Paraburkholderia metrosideri</name>
    <dbReference type="NCBI Taxonomy" id="580937"/>
    <lineage>
        <taxon>Bacteria</taxon>
        <taxon>Pseudomonadati</taxon>
        <taxon>Pseudomonadota</taxon>
        <taxon>Betaproteobacteria</taxon>
        <taxon>Burkholderiales</taxon>
        <taxon>Burkholderiaceae</taxon>
        <taxon>Paraburkholderia</taxon>
    </lineage>
</organism>
<dbReference type="Proteomes" id="UP000598032">
    <property type="component" value="Unassembled WGS sequence"/>
</dbReference>
<comment type="caution">
    <text evidence="2">The sequence shown here is derived from an EMBL/GenBank/DDBJ whole genome shotgun (WGS) entry which is preliminary data.</text>
</comment>
<name>A0ABN7HLH5_9BURK</name>
<dbReference type="PANTHER" id="PTHR22617:SF23">
    <property type="entry name" value="CHEMOTAXIS PROTEIN CHEW"/>
    <property type="match status" value="1"/>
</dbReference>
<sequence>MPEILEDAGAASSLQFLTFRIDGRRYALPAHEVAVIIRVPPMSRVPQSPPALLGITNLGGAVLPVVSLRGLLGIEETQARASTRAVVLDIGSNVALVVDAVDSLIEISPERIESHQSELGMETGEKLKGTFLTGAEGEAAKILDIKGLLDTAFAKRASAAHRTARTVMAGTVAVVEEVKTAHEMLLTFEVAGQEFALDLTDVQEIIPAPKARTAIPKTETLVLGVTALRGTLLPLLSLRGLLGFPTAAKAASREKVVVLNVNGAQVGLVADAARAIVAAETHLVDPIPGVLASRAGGESRIRAIYRGDAGKRLISILAPEQLFREDVMQRLRAHHQRGESQLTAQAPAAEDNENFLIFQLGGDEFALPIDAVEEIAALPAQITRIPKTPKFLEGVVNLRGAVLPVIDLGRRFDMPLSTQAKGRRLVVVRTERRRAGLIVDGVSDVLRTSEAAIRGAPDLTDDIARLVSGVINLDASGRIVLVLSPPELLTRAERGILDKFQADQGRVVE</sequence>
<dbReference type="Gene3D" id="2.40.50.180">
    <property type="entry name" value="CheA-289, Domain 4"/>
    <property type="match status" value="3"/>
</dbReference>
<keyword evidence="3" id="KW-1185">Reference proteome</keyword>
<evidence type="ECO:0000259" key="1">
    <source>
        <dbReference type="PROSITE" id="PS50851"/>
    </source>
</evidence>
<dbReference type="InterPro" id="IPR039315">
    <property type="entry name" value="CheW"/>
</dbReference>
<feature type="domain" description="CheW-like" evidence="1">
    <location>
        <begin position="13"/>
        <end position="154"/>
    </location>
</feature>
<accession>A0ABN7HLH5</accession>
<dbReference type="Gene3D" id="2.30.30.40">
    <property type="entry name" value="SH3 Domains"/>
    <property type="match status" value="3"/>
</dbReference>
<feature type="domain" description="CheW-like" evidence="1">
    <location>
        <begin position="182"/>
        <end position="328"/>
    </location>
</feature>
<dbReference type="PANTHER" id="PTHR22617">
    <property type="entry name" value="CHEMOTAXIS SENSOR HISTIDINE KINASE-RELATED"/>
    <property type="match status" value="1"/>
</dbReference>